<proteinExistence type="predicted"/>
<keyword evidence="2" id="KW-1185">Reference proteome</keyword>
<dbReference type="AlphaFoldDB" id="A0A0H5E7F6"/>
<accession>A0A0H5E7F6</accession>
<evidence type="ECO:0000313" key="2">
    <source>
        <dbReference type="Proteomes" id="UP000220251"/>
    </source>
</evidence>
<organism evidence="1 2">
    <name type="scientific">Estrella lausannensis</name>
    <dbReference type="NCBI Taxonomy" id="483423"/>
    <lineage>
        <taxon>Bacteria</taxon>
        <taxon>Pseudomonadati</taxon>
        <taxon>Chlamydiota</taxon>
        <taxon>Chlamydiia</taxon>
        <taxon>Parachlamydiales</taxon>
        <taxon>Candidatus Criblamydiaceae</taxon>
        <taxon>Estrella</taxon>
    </lineage>
</organism>
<sequence length="98" mass="10537">MAFDPNAARQIPGSGRNEGIRNYAQDLQQRGVTVVSGQGPVVHGGRGFVQGGQPLPVQVVPVQPVQQGVPLAAQGRGVQYVQRRDVPLSQQNLNPYRK</sequence>
<dbReference type="RefSeq" id="WP_098039133.1">
    <property type="nucleotide sequence ID" value="NZ_CWGJ01000026.1"/>
</dbReference>
<dbReference type="Proteomes" id="UP000220251">
    <property type="component" value="Unassembled WGS sequence"/>
</dbReference>
<gene>
    <name evidence="1" type="ORF">ELAC_1946</name>
</gene>
<evidence type="ECO:0000313" key="1">
    <source>
        <dbReference type="EMBL" id="CRX39270.1"/>
    </source>
</evidence>
<reference evidence="2" key="1">
    <citation type="submission" date="2015-06" db="EMBL/GenBank/DDBJ databases">
        <authorList>
            <person name="Bertelli C."/>
        </authorList>
    </citation>
    <scope>NUCLEOTIDE SEQUENCE [LARGE SCALE GENOMIC DNA]</scope>
    <source>
        <strain evidence="2">CRIB-30</strain>
    </source>
</reference>
<name>A0A0H5E7F6_9BACT</name>
<dbReference type="EMBL" id="CWGJ01000026">
    <property type="protein sequence ID" value="CRX39270.1"/>
    <property type="molecule type" value="Genomic_DNA"/>
</dbReference>
<protein>
    <submittedName>
        <fullName evidence="1">Uncharacterized protein</fullName>
    </submittedName>
</protein>